<evidence type="ECO:0000313" key="1">
    <source>
        <dbReference type="EMBL" id="ADG80825.1"/>
    </source>
</evidence>
<reference evidence="1 2" key="2">
    <citation type="journal article" date="2011" name="Stand. Genomic Sci.">
        <title>Complete genome sequence of Tsukamurella paurometabola type strain (no. 33).</title>
        <authorList>
            <person name="Munk A.C."/>
            <person name="Lapidus A."/>
            <person name="Lucas S."/>
            <person name="Nolan M."/>
            <person name="Tice H."/>
            <person name="Cheng J.F."/>
            <person name="Del Rio T.G."/>
            <person name="Goodwin L."/>
            <person name="Pitluck S."/>
            <person name="Liolios K."/>
            <person name="Huntemann M."/>
            <person name="Ivanova N."/>
            <person name="Mavromatis K."/>
            <person name="Mikhailova N."/>
            <person name="Pati A."/>
            <person name="Chen A."/>
            <person name="Palaniappan K."/>
            <person name="Tapia R."/>
            <person name="Han C."/>
            <person name="Land M."/>
            <person name="Hauser L."/>
            <person name="Chang Y.J."/>
            <person name="Jeffries C.D."/>
            <person name="Brettin T."/>
            <person name="Yasawong M."/>
            <person name="Brambilla E.M."/>
            <person name="Rohde M."/>
            <person name="Sikorski J."/>
            <person name="Goker M."/>
            <person name="Detter J.C."/>
            <person name="Woyke T."/>
            <person name="Bristow J."/>
            <person name="Eisen J.A."/>
            <person name="Markowitz V."/>
            <person name="Hugenholtz P."/>
            <person name="Kyrpides N.C."/>
            <person name="Klenk H.P."/>
        </authorList>
    </citation>
    <scope>NUCLEOTIDE SEQUENCE [LARGE SCALE GENOMIC DNA]</scope>
    <source>
        <strain evidence="2">ATCC 8368 / DSM 20162 / CCUG 35730 / CIP 100753 / JCM 10117 / KCTC 9821 / NBRC 16120 / NCIMB 702349 / NCTC 13040</strain>
        <plasmid evidence="1">pTpau01</plasmid>
    </source>
</reference>
<dbReference type="EMBL" id="CP001967">
    <property type="protein sequence ID" value="ADG80825.1"/>
    <property type="molecule type" value="Genomic_DNA"/>
</dbReference>
<accession>D5UYX8</accession>
<name>D5UYX8_TSUPD</name>
<sequence length="188" mass="20871">MFLAVSSPARTVYDVNKREYTRFLLDTEQKTYARLRAARPLPTEVTAKWDMDFRGDLRFMKAARKGSWELGVGYLKERPLDAQARTLLIGHDGIMAGVVVEIMMDEAQAAAEDLRTALRGKQPRSLLGLTPPLDPQDTRNCAKFLDQAADYVGVLGFVHGEELPAGTTVVNGLIYLGPQGVAGWRDEF</sequence>
<protein>
    <submittedName>
        <fullName evidence="1">Uncharacterized protein</fullName>
    </submittedName>
</protein>
<evidence type="ECO:0000313" key="2">
    <source>
        <dbReference type="Proteomes" id="UP000001213"/>
    </source>
</evidence>
<proteinExistence type="predicted"/>
<keyword evidence="1" id="KW-0614">Plasmid</keyword>
<gene>
    <name evidence="1" type="ordered locus">Tpau_4259</name>
</gene>
<reference evidence="2" key="1">
    <citation type="submission" date="2010-03" db="EMBL/GenBank/DDBJ databases">
        <title>The complete plasmid of Tsukamurella paurometabola DSM 20162.</title>
        <authorList>
            <consortium name="US DOE Joint Genome Institute (JGI-PGF)"/>
            <person name="Lucas S."/>
            <person name="Copeland A."/>
            <person name="Lapidus A."/>
            <person name="Glavina del Rio T."/>
            <person name="Dalin E."/>
            <person name="Tice H."/>
            <person name="Bruce D."/>
            <person name="Goodwin L."/>
            <person name="Pitluck S."/>
            <person name="Kyrpides N."/>
            <person name="Mavromatis K."/>
            <person name="Ivanova N."/>
            <person name="Mikhailova N."/>
            <person name="Munk A.C."/>
            <person name="Brettin T."/>
            <person name="Detter J.C."/>
            <person name="Tapia R."/>
            <person name="Han C."/>
            <person name="Larimer F."/>
            <person name="Land M."/>
            <person name="Hauser L."/>
            <person name="Markowitz V."/>
            <person name="Cheng J.-F."/>
            <person name="Hugenholtz P."/>
            <person name="Woyke T."/>
            <person name="Wu D."/>
            <person name="Jando M."/>
            <person name="Brambilla E."/>
            <person name="Klenk H.-P."/>
            <person name="Eisen J.A."/>
        </authorList>
    </citation>
    <scope>NUCLEOTIDE SEQUENCE [LARGE SCALE GENOMIC DNA]</scope>
    <source>
        <strain evidence="2">ATCC 8368 / DSM 20162 / CCUG 35730 / CIP 100753 / JCM 10117 / KCTC 9821 / NBRC 16120 / NCIMB 702349 / NCTC 13040</strain>
        <plasmid evidence="2">pTpau01</plasmid>
    </source>
</reference>
<dbReference type="KEGG" id="tpr:Tpau_4259"/>
<geneLocation type="plasmid" evidence="1 2">
    <name>pTpau01</name>
</geneLocation>
<dbReference type="HOGENOM" id="CLU_1440492_0_0_11"/>
<organism evidence="1 2">
    <name type="scientific">Tsukamurella paurometabola (strain ATCC 8368 / DSM 20162 / CCUG 35730 / CIP 100753 / JCM 10117 / KCTC 9821 / NBRC 16120 / NCIMB 702349 / NCTC 13040)</name>
    <name type="common">Corynebacterium paurometabolum</name>
    <dbReference type="NCBI Taxonomy" id="521096"/>
    <lineage>
        <taxon>Bacteria</taxon>
        <taxon>Bacillati</taxon>
        <taxon>Actinomycetota</taxon>
        <taxon>Actinomycetes</taxon>
        <taxon>Mycobacteriales</taxon>
        <taxon>Tsukamurellaceae</taxon>
        <taxon>Tsukamurella</taxon>
    </lineage>
</organism>
<dbReference type="Proteomes" id="UP000001213">
    <property type="component" value="Plasmid pTpau01"/>
</dbReference>
<keyword evidence="2" id="KW-1185">Reference proteome</keyword>
<dbReference type="AlphaFoldDB" id="D5UYX8"/>